<dbReference type="EMBL" id="SPNV01000052">
    <property type="protein sequence ID" value="KAF5863419.1"/>
    <property type="molecule type" value="Genomic_DNA"/>
</dbReference>
<dbReference type="AlphaFoldDB" id="A0A8H6AAZ0"/>
<reference evidence="3 4" key="1">
    <citation type="submission" date="2019-04" db="EMBL/GenBank/DDBJ databases">
        <title>Aspergillus burnettii sp. nov., novel species from soil in southeast Queensland.</title>
        <authorList>
            <person name="Gilchrist C.L.M."/>
            <person name="Pitt J.I."/>
            <person name="Lange L."/>
            <person name="Lacey H.J."/>
            <person name="Vuong D."/>
            <person name="Midgley D.J."/>
            <person name="Greenfield P."/>
            <person name="Bradbury M."/>
            <person name="Lacey E."/>
            <person name="Busk P.K."/>
            <person name="Pilgaard B."/>
            <person name="Chooi Y.H."/>
            <person name="Piggott A.M."/>
        </authorList>
    </citation>
    <scope>NUCLEOTIDE SEQUENCE [LARGE SCALE GENOMIC DNA]</scope>
    <source>
        <strain evidence="3 4">FRR 5400</strain>
    </source>
</reference>
<feature type="chain" id="PRO_5034229231" description="Carboxylesterase type B domain-containing protein" evidence="1">
    <location>
        <begin position="20"/>
        <end position="366"/>
    </location>
</feature>
<dbReference type="Pfam" id="PF00135">
    <property type="entry name" value="COesterase"/>
    <property type="match status" value="1"/>
</dbReference>
<dbReference type="PROSITE" id="PS00941">
    <property type="entry name" value="CARBOXYLESTERASE_B_2"/>
    <property type="match status" value="1"/>
</dbReference>
<feature type="signal peptide" evidence="1">
    <location>
        <begin position="1"/>
        <end position="19"/>
    </location>
</feature>
<dbReference type="InterPro" id="IPR002018">
    <property type="entry name" value="CarbesteraseB"/>
</dbReference>
<evidence type="ECO:0000256" key="1">
    <source>
        <dbReference type="SAM" id="SignalP"/>
    </source>
</evidence>
<feature type="domain" description="Carboxylesterase type B" evidence="2">
    <location>
        <begin position="28"/>
        <end position="253"/>
    </location>
</feature>
<keyword evidence="4" id="KW-1185">Reference proteome</keyword>
<organism evidence="3 4">
    <name type="scientific">Petromyces alliaceus</name>
    <name type="common">Aspergillus alliaceus</name>
    <dbReference type="NCBI Taxonomy" id="209559"/>
    <lineage>
        <taxon>Eukaryota</taxon>
        <taxon>Fungi</taxon>
        <taxon>Dikarya</taxon>
        <taxon>Ascomycota</taxon>
        <taxon>Pezizomycotina</taxon>
        <taxon>Eurotiomycetes</taxon>
        <taxon>Eurotiomycetidae</taxon>
        <taxon>Eurotiales</taxon>
        <taxon>Aspergillaceae</taxon>
        <taxon>Aspergillus</taxon>
        <taxon>Aspergillus subgen. Circumdati</taxon>
    </lineage>
</organism>
<sequence length="366" mass="40417">MARLNMFALCLLFFSLAAAQEVVVNLDYAQYKGSLRLSTVQGSSVISGMRNAYEHGSKCIPMSKYPIPNDTSEDCLFLDVYTPPQASNSSRLLPVFIWIQGGGFNENSNSNYNGTGLIQASEMGIVVVTFNYRVVPYRFLSGGESLQDGSVNNGLKDQIKVLSGNPKLVVVGGGASAGAASITLLLSAYGGRDDGLFHTTAAESQSFATMLTLNQSQFTYSNLVICSGSAGDANTFTCLRGLDTESLLRENISTPSLTRKRHRFTYTDQSLMMISFLITRTNQFPGFKLEQLARINAWYLQENQTHQFPDSNPYWRPASNARGEIRYICPWVDLSSTYAEAGINGWNYHYRELCEYLASIGVEIQQ</sequence>
<comment type="caution">
    <text evidence="3">The sequence shown here is derived from an EMBL/GenBank/DDBJ whole genome shotgun (WGS) entry which is preliminary data.</text>
</comment>
<dbReference type="Proteomes" id="UP000541154">
    <property type="component" value="Unassembled WGS sequence"/>
</dbReference>
<dbReference type="PANTHER" id="PTHR11559">
    <property type="entry name" value="CARBOXYLESTERASE"/>
    <property type="match status" value="1"/>
</dbReference>
<gene>
    <name evidence="3" type="ORF">ETB97_010178</name>
</gene>
<keyword evidence="1" id="KW-0732">Signal</keyword>
<proteinExistence type="predicted"/>
<evidence type="ECO:0000313" key="4">
    <source>
        <dbReference type="Proteomes" id="UP000541154"/>
    </source>
</evidence>
<evidence type="ECO:0000313" key="3">
    <source>
        <dbReference type="EMBL" id="KAF5863419.1"/>
    </source>
</evidence>
<dbReference type="InterPro" id="IPR029058">
    <property type="entry name" value="AB_hydrolase_fold"/>
</dbReference>
<dbReference type="InterPro" id="IPR050309">
    <property type="entry name" value="Type-B_Carboxylest/Lipase"/>
</dbReference>
<dbReference type="InterPro" id="IPR019819">
    <property type="entry name" value="Carboxylesterase_B_CS"/>
</dbReference>
<evidence type="ECO:0000259" key="2">
    <source>
        <dbReference type="Pfam" id="PF00135"/>
    </source>
</evidence>
<accession>A0A8H6AAZ0</accession>
<dbReference type="SUPFAM" id="SSF53474">
    <property type="entry name" value="alpha/beta-Hydrolases"/>
    <property type="match status" value="1"/>
</dbReference>
<name>A0A8H6AAZ0_PETAA</name>
<protein>
    <recommendedName>
        <fullName evidence="2">Carboxylesterase type B domain-containing protein</fullName>
    </recommendedName>
</protein>
<dbReference type="Gene3D" id="3.40.50.1820">
    <property type="entry name" value="alpha/beta hydrolase"/>
    <property type="match status" value="1"/>
</dbReference>